<sequence>MLLNHRWSSLLVPEKWWQTPHVGFFKLIDACSKLVAVLATELYTLKAGISFAVNASFLPLLTESDSLTATQLLLKEEACYVVKGVLVEEIR</sequence>
<accession>A0A6J5WW66</accession>
<name>A0A6J5WW66_PRUAR</name>
<evidence type="ECO:0008006" key="3">
    <source>
        <dbReference type="Google" id="ProtNLM"/>
    </source>
</evidence>
<proteinExistence type="predicted"/>
<dbReference type="AlphaFoldDB" id="A0A6J5WW66"/>
<keyword evidence="2" id="KW-1185">Reference proteome</keyword>
<protein>
    <recommendedName>
        <fullName evidence="3">RNase H type-1 domain-containing protein</fullName>
    </recommendedName>
</protein>
<organism evidence="1 2">
    <name type="scientific">Prunus armeniaca</name>
    <name type="common">Apricot</name>
    <name type="synonym">Armeniaca vulgaris</name>
    <dbReference type="NCBI Taxonomy" id="36596"/>
    <lineage>
        <taxon>Eukaryota</taxon>
        <taxon>Viridiplantae</taxon>
        <taxon>Streptophyta</taxon>
        <taxon>Embryophyta</taxon>
        <taxon>Tracheophyta</taxon>
        <taxon>Spermatophyta</taxon>
        <taxon>Magnoliopsida</taxon>
        <taxon>eudicotyledons</taxon>
        <taxon>Gunneridae</taxon>
        <taxon>Pentapetalae</taxon>
        <taxon>rosids</taxon>
        <taxon>fabids</taxon>
        <taxon>Rosales</taxon>
        <taxon>Rosaceae</taxon>
        <taxon>Amygdaloideae</taxon>
        <taxon>Amygdaleae</taxon>
        <taxon>Prunus</taxon>
    </lineage>
</organism>
<reference evidence="2" key="1">
    <citation type="journal article" date="2020" name="Genome Biol.">
        <title>Gamete binning: chromosome-level and haplotype-resolved genome assembly enabled by high-throughput single-cell sequencing of gamete genomes.</title>
        <authorList>
            <person name="Campoy J.A."/>
            <person name="Sun H."/>
            <person name="Goel M."/>
            <person name="Jiao W.-B."/>
            <person name="Folz-Donahue K."/>
            <person name="Wang N."/>
            <person name="Rubio M."/>
            <person name="Liu C."/>
            <person name="Kukat C."/>
            <person name="Ruiz D."/>
            <person name="Huettel B."/>
            <person name="Schneeberger K."/>
        </authorList>
    </citation>
    <scope>NUCLEOTIDE SEQUENCE [LARGE SCALE GENOMIC DNA]</scope>
    <source>
        <strain evidence="2">cv. Rojo Pasion</strain>
    </source>
</reference>
<gene>
    <name evidence="1" type="ORF">ORAREDHAP_LOCUS20895</name>
</gene>
<evidence type="ECO:0000313" key="1">
    <source>
        <dbReference type="EMBL" id="CAB4303932.1"/>
    </source>
</evidence>
<evidence type="ECO:0000313" key="2">
    <source>
        <dbReference type="Proteomes" id="UP000507245"/>
    </source>
</evidence>
<dbReference type="EMBL" id="CAEKKB010000003">
    <property type="protein sequence ID" value="CAB4303932.1"/>
    <property type="molecule type" value="Genomic_DNA"/>
</dbReference>
<dbReference type="OrthoDB" id="1749524at2759"/>
<dbReference type="Proteomes" id="UP000507245">
    <property type="component" value="Unassembled WGS sequence"/>
</dbReference>